<gene>
    <name evidence="2" type="ORF">I8D64_01620</name>
</gene>
<comment type="caution">
    <text evidence="2">The sequence shown here is derived from an EMBL/GenBank/DDBJ whole genome shotgun (WGS) entry which is preliminary data.</text>
</comment>
<name>A0ABS1B660_9MICO</name>
<protein>
    <submittedName>
        <fullName evidence="2">Uncharacterized protein</fullName>
    </submittedName>
</protein>
<keyword evidence="1" id="KW-0812">Transmembrane</keyword>
<evidence type="ECO:0000256" key="1">
    <source>
        <dbReference type="SAM" id="Phobius"/>
    </source>
</evidence>
<proteinExistence type="predicted"/>
<dbReference type="RefSeq" id="WP_200500761.1">
    <property type="nucleotide sequence ID" value="NZ_JAEDAJ010000001.1"/>
</dbReference>
<keyword evidence="1" id="KW-1133">Transmembrane helix</keyword>
<dbReference type="EMBL" id="JAEDAJ010000001">
    <property type="protein sequence ID" value="MBK0330104.1"/>
    <property type="molecule type" value="Genomic_DNA"/>
</dbReference>
<evidence type="ECO:0000313" key="2">
    <source>
        <dbReference type="EMBL" id="MBK0330104.1"/>
    </source>
</evidence>
<keyword evidence="1" id="KW-0472">Membrane</keyword>
<evidence type="ECO:0000313" key="3">
    <source>
        <dbReference type="Proteomes" id="UP000612352"/>
    </source>
</evidence>
<dbReference type="Proteomes" id="UP000612352">
    <property type="component" value="Unassembled WGS sequence"/>
</dbReference>
<feature type="transmembrane region" description="Helical" evidence="1">
    <location>
        <begin position="6"/>
        <end position="25"/>
    </location>
</feature>
<feature type="transmembrane region" description="Helical" evidence="1">
    <location>
        <begin position="51"/>
        <end position="71"/>
    </location>
</feature>
<accession>A0ABS1B660</accession>
<reference evidence="2 3" key="1">
    <citation type="submission" date="2020-12" db="EMBL/GenBank/DDBJ databases">
        <title>Brachybacterium sp. MASK1Z-5, whole genome shotgun sequence.</title>
        <authorList>
            <person name="Tuo L."/>
        </authorList>
    </citation>
    <scope>NUCLEOTIDE SEQUENCE [LARGE SCALE GENOMIC DNA]</scope>
    <source>
        <strain evidence="2 3">MASK1Z-5</strain>
    </source>
</reference>
<sequence>MPTFMYLVFGVVILGALVAAIIRMVQRLRSDAAAPQRPRTPAEKQHDARTAVIWVVVLVVLIAVLLAAYALTRLPS</sequence>
<keyword evidence="3" id="KW-1185">Reference proteome</keyword>
<organism evidence="2 3">
    <name type="scientific">Brachybacterium halotolerans</name>
    <dbReference type="NCBI Taxonomy" id="2795215"/>
    <lineage>
        <taxon>Bacteria</taxon>
        <taxon>Bacillati</taxon>
        <taxon>Actinomycetota</taxon>
        <taxon>Actinomycetes</taxon>
        <taxon>Micrococcales</taxon>
        <taxon>Dermabacteraceae</taxon>
        <taxon>Brachybacterium</taxon>
    </lineage>
</organism>